<dbReference type="EMBL" id="JARKHS020020203">
    <property type="protein sequence ID" value="KAK8771047.1"/>
    <property type="molecule type" value="Genomic_DNA"/>
</dbReference>
<dbReference type="AlphaFoldDB" id="A0AAQ4E8G3"/>
<comment type="caution">
    <text evidence="1">The sequence shown here is derived from an EMBL/GenBank/DDBJ whole genome shotgun (WGS) entry which is preliminary data.</text>
</comment>
<evidence type="ECO:0000313" key="1">
    <source>
        <dbReference type="EMBL" id="KAK8771047.1"/>
    </source>
</evidence>
<accession>A0AAQ4E8G3</accession>
<dbReference type="Proteomes" id="UP001321473">
    <property type="component" value="Unassembled WGS sequence"/>
</dbReference>
<reference evidence="1 2" key="1">
    <citation type="journal article" date="2023" name="Arcadia Sci">
        <title>De novo assembly of a long-read Amblyomma americanum tick genome.</title>
        <authorList>
            <person name="Chou S."/>
            <person name="Poskanzer K.E."/>
            <person name="Rollins M."/>
            <person name="Thuy-Boun P.S."/>
        </authorList>
    </citation>
    <scope>NUCLEOTIDE SEQUENCE [LARGE SCALE GENOMIC DNA]</scope>
    <source>
        <strain evidence="1">F_SG_1</strain>
        <tissue evidence="1">Salivary glands</tissue>
    </source>
</reference>
<protein>
    <submittedName>
        <fullName evidence="1">Uncharacterized protein</fullName>
    </submittedName>
</protein>
<keyword evidence="2" id="KW-1185">Reference proteome</keyword>
<gene>
    <name evidence="1" type="ORF">V5799_025708</name>
</gene>
<dbReference type="PROSITE" id="PS51257">
    <property type="entry name" value="PROKAR_LIPOPROTEIN"/>
    <property type="match status" value="1"/>
</dbReference>
<sequence>MPTKIDYIVHPCQLATGCCVCQLLYMLHWQERCTRVCVVRLKATTLSIRTVRSLRPIRVLYCIDLFKHGSLQGWCTSLKEDSLCLGTLPTGHT</sequence>
<organism evidence="1 2">
    <name type="scientific">Amblyomma americanum</name>
    <name type="common">Lone star tick</name>
    <dbReference type="NCBI Taxonomy" id="6943"/>
    <lineage>
        <taxon>Eukaryota</taxon>
        <taxon>Metazoa</taxon>
        <taxon>Ecdysozoa</taxon>
        <taxon>Arthropoda</taxon>
        <taxon>Chelicerata</taxon>
        <taxon>Arachnida</taxon>
        <taxon>Acari</taxon>
        <taxon>Parasitiformes</taxon>
        <taxon>Ixodida</taxon>
        <taxon>Ixodoidea</taxon>
        <taxon>Ixodidae</taxon>
        <taxon>Amblyomminae</taxon>
        <taxon>Amblyomma</taxon>
    </lineage>
</organism>
<name>A0AAQ4E8G3_AMBAM</name>
<evidence type="ECO:0000313" key="2">
    <source>
        <dbReference type="Proteomes" id="UP001321473"/>
    </source>
</evidence>
<proteinExistence type="predicted"/>